<dbReference type="OrthoDB" id="9812571at2"/>
<keyword evidence="2" id="KW-0677">Repeat</keyword>
<dbReference type="Pfam" id="PF00132">
    <property type="entry name" value="Hexapep"/>
    <property type="match status" value="1"/>
</dbReference>
<comment type="caution">
    <text evidence="4">The sequence shown here is derived from an EMBL/GenBank/DDBJ whole genome shotgun (WGS) entry which is preliminary data.</text>
</comment>
<evidence type="ECO:0000256" key="3">
    <source>
        <dbReference type="ARBA" id="ARBA00023315"/>
    </source>
</evidence>
<keyword evidence="3" id="KW-0012">Acyltransferase</keyword>
<dbReference type="eggNOG" id="COG0110">
    <property type="taxonomic scope" value="Bacteria"/>
</dbReference>
<accession>A0A081PE03</accession>
<dbReference type="PROSITE" id="PS00101">
    <property type="entry name" value="HEXAPEP_TRANSFERASES"/>
    <property type="match status" value="1"/>
</dbReference>
<dbReference type="Proteomes" id="UP000028007">
    <property type="component" value="Unassembled WGS sequence"/>
</dbReference>
<dbReference type="AlphaFoldDB" id="A0A081PE03"/>
<evidence type="ECO:0008006" key="6">
    <source>
        <dbReference type="Google" id="ProtNLM"/>
    </source>
</evidence>
<dbReference type="CDD" id="cd04647">
    <property type="entry name" value="LbH_MAT_like"/>
    <property type="match status" value="1"/>
</dbReference>
<dbReference type="PANTHER" id="PTHR23416">
    <property type="entry name" value="SIALIC ACID SYNTHASE-RELATED"/>
    <property type="match status" value="1"/>
</dbReference>
<dbReference type="InterPro" id="IPR018357">
    <property type="entry name" value="Hexapep_transf_CS"/>
</dbReference>
<gene>
    <name evidence="4" type="ORF">N180_15365</name>
</gene>
<organism evidence="4 5">
    <name type="scientific">Pedobacter antarcticus 4BY</name>
    <dbReference type="NCBI Taxonomy" id="1358423"/>
    <lineage>
        <taxon>Bacteria</taxon>
        <taxon>Pseudomonadati</taxon>
        <taxon>Bacteroidota</taxon>
        <taxon>Sphingobacteriia</taxon>
        <taxon>Sphingobacteriales</taxon>
        <taxon>Sphingobacteriaceae</taxon>
        <taxon>Pedobacter</taxon>
    </lineage>
</organism>
<dbReference type="InterPro" id="IPR001451">
    <property type="entry name" value="Hexapep"/>
</dbReference>
<evidence type="ECO:0000313" key="4">
    <source>
        <dbReference type="EMBL" id="KEQ28926.1"/>
    </source>
</evidence>
<reference evidence="4 5" key="1">
    <citation type="journal article" date="1992" name="Int. J. Syst. Bacteriol.">
        <title>Sphingobacterium antarcticus sp. nov. a Psychrotrophic Bacterium from the Soils of Schirmacher Oasis, Antarctica.</title>
        <authorList>
            <person name="Shivaji S."/>
            <person name="Ray M.K."/>
            <person name="Rao N.S."/>
            <person name="Saiserr L."/>
            <person name="Jagannadham M.V."/>
            <person name="Kumar G.S."/>
            <person name="Reddy G."/>
            <person name="Bhargava P.M."/>
        </authorList>
    </citation>
    <scope>NUCLEOTIDE SEQUENCE [LARGE SCALE GENOMIC DNA]</scope>
    <source>
        <strain evidence="4 5">4BY</strain>
    </source>
</reference>
<dbReference type="InterPro" id="IPR051159">
    <property type="entry name" value="Hexapeptide_acetyltransf"/>
</dbReference>
<dbReference type="GO" id="GO:0016746">
    <property type="term" value="F:acyltransferase activity"/>
    <property type="evidence" value="ECO:0007669"/>
    <property type="project" value="UniProtKB-KW"/>
</dbReference>
<dbReference type="SUPFAM" id="SSF51161">
    <property type="entry name" value="Trimeric LpxA-like enzymes"/>
    <property type="match status" value="1"/>
</dbReference>
<protein>
    <recommendedName>
        <fullName evidence="6">Acetyltransferase</fullName>
    </recommendedName>
</protein>
<dbReference type="EMBL" id="JNFF01000092">
    <property type="protein sequence ID" value="KEQ28926.1"/>
    <property type="molecule type" value="Genomic_DNA"/>
</dbReference>
<evidence type="ECO:0000313" key="5">
    <source>
        <dbReference type="Proteomes" id="UP000028007"/>
    </source>
</evidence>
<name>A0A081PE03_9SPHI</name>
<dbReference type="PANTHER" id="PTHR23416:SF78">
    <property type="entry name" value="LIPOPOLYSACCHARIDE BIOSYNTHESIS O-ACETYL TRANSFERASE WBBJ-RELATED"/>
    <property type="match status" value="1"/>
</dbReference>
<keyword evidence="5" id="KW-1185">Reference proteome</keyword>
<dbReference type="InterPro" id="IPR011004">
    <property type="entry name" value="Trimer_LpxA-like_sf"/>
</dbReference>
<proteinExistence type="predicted"/>
<evidence type="ECO:0000256" key="2">
    <source>
        <dbReference type="ARBA" id="ARBA00022737"/>
    </source>
</evidence>
<evidence type="ECO:0000256" key="1">
    <source>
        <dbReference type="ARBA" id="ARBA00022679"/>
    </source>
</evidence>
<dbReference type="Gene3D" id="2.160.10.10">
    <property type="entry name" value="Hexapeptide repeat proteins"/>
    <property type="match status" value="1"/>
</dbReference>
<sequence>MIKFFFKAFSKLEGFFYRNLYTYRGLKIPEDAKIDIKTVFLNASNIQIEDFCYLGPFGYYNGVGGIIVKRGSLIGPYFKCLSGTHNFRSDISIPYDNIIIKSQIIINENVWIGAGVTLLPGVNIGEGAIIGAGSVVTKDVLPFSIVVGNPGKVIGTRDASKYEELKSKDRIYLKIKKYGAFSEEV</sequence>
<keyword evidence="1" id="KW-0808">Transferase</keyword>